<dbReference type="InterPro" id="IPR003607">
    <property type="entry name" value="HD/PDEase_dom"/>
</dbReference>
<dbReference type="PROSITE" id="PS50110">
    <property type="entry name" value="RESPONSE_REGULATORY"/>
    <property type="match status" value="1"/>
</dbReference>
<dbReference type="EMBL" id="FP565575">
    <property type="protein sequence ID" value="CBE67555.1"/>
    <property type="molecule type" value="Genomic_DNA"/>
</dbReference>
<feature type="modified residue" description="4-aspartylphosphate" evidence="6">
    <location>
        <position position="61"/>
    </location>
</feature>
<evidence type="ECO:0000256" key="2">
    <source>
        <dbReference type="ARBA" id="ARBA00023012"/>
    </source>
</evidence>
<dbReference type="PROSITE" id="PS51832">
    <property type="entry name" value="HD_GYP"/>
    <property type="match status" value="1"/>
</dbReference>
<keyword evidence="1 6" id="KW-0597">Phosphoprotein</keyword>
<proteinExistence type="predicted"/>
<dbReference type="AlphaFoldDB" id="D5MJX2"/>
<dbReference type="SMART" id="SM00448">
    <property type="entry name" value="REC"/>
    <property type="match status" value="1"/>
</dbReference>
<evidence type="ECO:0000256" key="3">
    <source>
        <dbReference type="ARBA" id="ARBA00023015"/>
    </source>
</evidence>
<dbReference type="SUPFAM" id="SSF52172">
    <property type="entry name" value="CheY-like"/>
    <property type="match status" value="1"/>
</dbReference>
<dbReference type="InterPro" id="IPR052020">
    <property type="entry name" value="Cyclic_di-GMP/3'3'-cGAMP_PDE"/>
</dbReference>
<dbReference type="CDD" id="cd00077">
    <property type="entry name" value="HDc"/>
    <property type="match status" value="1"/>
</dbReference>
<keyword evidence="3" id="KW-0805">Transcription regulation</keyword>
<dbReference type="SMART" id="SM00471">
    <property type="entry name" value="HDc"/>
    <property type="match status" value="1"/>
</dbReference>
<dbReference type="Pfam" id="PF00072">
    <property type="entry name" value="Response_reg"/>
    <property type="match status" value="1"/>
</dbReference>
<feature type="domain" description="Response regulatory" evidence="7">
    <location>
        <begin position="12"/>
        <end position="128"/>
    </location>
</feature>
<dbReference type="Proteomes" id="UP000006898">
    <property type="component" value="Chromosome"/>
</dbReference>
<dbReference type="SUPFAM" id="SSF109604">
    <property type="entry name" value="HD-domain/PDEase-like"/>
    <property type="match status" value="1"/>
</dbReference>
<dbReference type="HOGENOM" id="CLU_000445_92_10_0"/>
<dbReference type="Gene3D" id="3.40.50.2300">
    <property type="match status" value="1"/>
</dbReference>
<dbReference type="InterPro" id="IPR037522">
    <property type="entry name" value="HD_GYP_dom"/>
</dbReference>
<organism evidence="9 10">
    <name type="scientific">Methylomirabilis oxygeniifera</name>
    <dbReference type="NCBI Taxonomy" id="671143"/>
    <lineage>
        <taxon>Bacteria</taxon>
        <taxon>Candidatus Methylomirabilota</taxon>
        <taxon>Candidatus Methylomirabilia</taxon>
        <taxon>Candidatus Methylomirabilales</taxon>
        <taxon>Candidatus Methylomirabilaceae</taxon>
        <taxon>Candidatus Methylomirabilis</taxon>
    </lineage>
</organism>
<evidence type="ECO:0000256" key="6">
    <source>
        <dbReference type="PROSITE-ProRule" id="PRU00169"/>
    </source>
</evidence>
<evidence type="ECO:0000259" key="8">
    <source>
        <dbReference type="PROSITE" id="PS51832"/>
    </source>
</evidence>
<evidence type="ECO:0000256" key="5">
    <source>
        <dbReference type="ARBA" id="ARBA00023163"/>
    </source>
</evidence>
<keyword evidence="4" id="KW-0238">DNA-binding</keyword>
<evidence type="ECO:0000313" key="10">
    <source>
        <dbReference type="Proteomes" id="UP000006898"/>
    </source>
</evidence>
<evidence type="ECO:0000259" key="7">
    <source>
        <dbReference type="PROSITE" id="PS50110"/>
    </source>
</evidence>
<dbReference type="Gene3D" id="1.10.3210.10">
    <property type="entry name" value="Hypothetical protein af1432"/>
    <property type="match status" value="1"/>
</dbReference>
<keyword evidence="5" id="KW-0804">Transcription</keyword>
<name>D5MJX2_METO1</name>
<dbReference type="KEGG" id="mox:DAMO_0479"/>
<dbReference type="InterPro" id="IPR001789">
    <property type="entry name" value="Sig_transdc_resp-reg_receiver"/>
</dbReference>
<dbReference type="GO" id="GO:0003677">
    <property type="term" value="F:DNA binding"/>
    <property type="evidence" value="ECO:0007669"/>
    <property type="project" value="UniProtKB-KW"/>
</dbReference>
<evidence type="ECO:0000256" key="4">
    <source>
        <dbReference type="ARBA" id="ARBA00023125"/>
    </source>
</evidence>
<dbReference type="PANTHER" id="PTHR45228:SF1">
    <property type="entry name" value="CYCLIC DI-GMP PHOSPHODIESTERASE TM_0186"/>
    <property type="match status" value="1"/>
</dbReference>
<dbReference type="PATRIC" id="fig|671143.5.peg.407"/>
<gene>
    <name evidence="9" type="ORF">DAMO_0479</name>
</gene>
<dbReference type="PANTHER" id="PTHR45228">
    <property type="entry name" value="CYCLIC DI-GMP PHOSPHODIESTERASE TM_0186-RELATED"/>
    <property type="match status" value="1"/>
</dbReference>
<dbReference type="Pfam" id="PF13487">
    <property type="entry name" value="HD_5"/>
    <property type="match status" value="1"/>
</dbReference>
<dbReference type="CDD" id="cd17538">
    <property type="entry name" value="REC_D1_PleD-like"/>
    <property type="match status" value="1"/>
</dbReference>
<feature type="domain" description="HD-GYP" evidence="8">
    <location>
        <begin position="136"/>
        <end position="329"/>
    </location>
</feature>
<keyword evidence="2" id="KW-0902">Two-component regulatory system</keyword>
<accession>D5MJX2</accession>
<reference evidence="9 10" key="1">
    <citation type="journal article" date="2010" name="Nature">
        <title>Nitrite-driven anaerobic methane oxidation by oxygenic bacteria.</title>
        <authorList>
            <person name="Ettwig K.F."/>
            <person name="Butler M.K."/>
            <person name="Le Paslier D."/>
            <person name="Pelletier E."/>
            <person name="Mangenot S."/>
            <person name="Kuypers M.M.M."/>
            <person name="Schreiber F."/>
            <person name="Dutilh B.E."/>
            <person name="Zedelius J."/>
            <person name="de Beer D."/>
            <person name="Gloerich J."/>
            <person name="Wessels H.J.C.T."/>
            <person name="van Allen T."/>
            <person name="Luesken F."/>
            <person name="Wu M."/>
            <person name="van de Pas-Schoonen K.T."/>
            <person name="Op den Camp H.J.M."/>
            <person name="Janssen-Megens E.M."/>
            <person name="Francoijs K-J."/>
            <person name="Stunnenberg H."/>
            <person name="Weissenbach J."/>
            <person name="Jetten M.S.M."/>
            <person name="Strous M."/>
        </authorList>
    </citation>
    <scope>NUCLEOTIDE SEQUENCE [LARGE SCALE GENOMIC DNA]</scope>
</reference>
<sequence>MRTREISSKLPRLLVVDDNAQNIELLTALMEAEGYEVISAADGLEALTHVAAAPPDLILLDIMMPKLDGYAVCRRLKEEAATRLVPIVLLTALGAEEARIRGIEAGADDFITKPFSRTELKARIRSLLRLKSFTDELEHAETMLLALGRTVEARDPYTQGHCEQLAAYSVALGRKLGLPLEELTALDRGGFLHDLGKIGIPDAILLKPGGLSEAEWVIMREHPVIGERICLSLRSLQRVLPIIRHHHERWDGSGYPDGLKGEAIPITARILQTVDIYDAMRTARPYKPAMSPEAACNTLRDEVARGWRDPHIVCPFIELIERGELPDRK</sequence>
<dbReference type="FunFam" id="3.40.50.2300:FF:000001">
    <property type="entry name" value="DNA-binding response regulator PhoB"/>
    <property type="match status" value="1"/>
</dbReference>
<protein>
    <submittedName>
        <fullName evidence="9">Two-component response regulator</fullName>
    </submittedName>
</protein>
<dbReference type="STRING" id="671143.DAMO_0479"/>
<evidence type="ECO:0000313" key="9">
    <source>
        <dbReference type="EMBL" id="CBE67555.1"/>
    </source>
</evidence>
<dbReference type="InterPro" id="IPR011006">
    <property type="entry name" value="CheY-like_superfamily"/>
</dbReference>
<evidence type="ECO:0000256" key="1">
    <source>
        <dbReference type="ARBA" id="ARBA00022553"/>
    </source>
</evidence>
<dbReference type="GO" id="GO:0000160">
    <property type="term" value="P:phosphorelay signal transduction system"/>
    <property type="evidence" value="ECO:0007669"/>
    <property type="project" value="UniProtKB-KW"/>
</dbReference>
<dbReference type="eggNOG" id="COG3437">
    <property type="taxonomic scope" value="Bacteria"/>
</dbReference>